<dbReference type="SMART" id="SM00382">
    <property type="entry name" value="AAA"/>
    <property type="match status" value="1"/>
</dbReference>
<dbReference type="Gene3D" id="1.10.860.10">
    <property type="entry name" value="DNAb Helicase, Chain A"/>
    <property type="match status" value="1"/>
</dbReference>
<gene>
    <name evidence="13" type="primary">dnaB_1</name>
    <name evidence="13" type="ORF">NCTC10194_00407</name>
</gene>
<name>A0A449AV74_9BACT</name>
<dbReference type="Gene3D" id="3.40.50.300">
    <property type="entry name" value="P-loop containing nucleotide triphosphate hydrolases"/>
    <property type="match status" value="1"/>
</dbReference>
<organism evidence="13 14">
    <name type="scientific">Mycoplasmopsis glycophila</name>
    <dbReference type="NCBI Taxonomy" id="171285"/>
    <lineage>
        <taxon>Bacteria</taxon>
        <taxon>Bacillati</taxon>
        <taxon>Mycoplasmatota</taxon>
        <taxon>Mycoplasmoidales</taxon>
        <taxon>Metamycoplasmataceae</taxon>
        <taxon>Mycoplasmopsis</taxon>
    </lineage>
</organism>
<dbReference type="PANTHER" id="PTHR30153:SF2">
    <property type="entry name" value="REPLICATIVE DNA HELICASE"/>
    <property type="match status" value="1"/>
</dbReference>
<dbReference type="GO" id="GO:0006269">
    <property type="term" value="P:DNA replication, synthesis of primer"/>
    <property type="evidence" value="ECO:0007669"/>
    <property type="project" value="UniProtKB-KW"/>
</dbReference>
<dbReference type="PROSITE" id="PS51199">
    <property type="entry name" value="SF4_HELICASE"/>
    <property type="match status" value="1"/>
</dbReference>
<dbReference type="InterPro" id="IPR036185">
    <property type="entry name" value="DNA_heli_DnaB-like_N_sf"/>
</dbReference>
<sequence>MSRNNHKFQNNRFDHIQPLSSSKYSDNELEKKILSIMIIDEEKQALGIDILTSEMFFILPNRQLFNLIKNLKQSSQINSTIWFTYTDIIEYYKKVEAKLEYNALTYEFINSIATTLADEENFYVYAEELNNLTRMRYLESFFVEYNKKIQNNDEANFNQIINDFNDFLAEKNQNKFSNSHFISTEEAALEYRDEIIKILRNETEQNVLQSHFYTLDKYIRGFKPGQFIILAARPGIGKTAFALNVAKNIALQHQKSKNNLVNTLNSQENKSENERPKNIAFISLEMPVSELIARTISSTVQIPLSFLQDPKRLFAQRDLQDKFDYFYNINIDSMNIYFDDLATSKISDIIRKIKTLVKQLDNQLDFIIIDYLQLISTDGNNGNRQNEVATISRALKILALELKIPIMALSQLSRTVETREDKRPQIHDLRESGAIEQDADIIIFLHRDNMPNTSSSEEDNNSQNNHSTWKAGVKTTITIAKNRNGQQGIGDLLYYGPTVTFFDRNLTRPDQIENKN</sequence>
<dbReference type="InterPro" id="IPR016136">
    <property type="entry name" value="DNA_helicase_N/primase_C"/>
</dbReference>
<dbReference type="GO" id="GO:0005524">
    <property type="term" value="F:ATP binding"/>
    <property type="evidence" value="ECO:0007669"/>
    <property type="project" value="UniProtKB-KW"/>
</dbReference>
<evidence type="ECO:0000256" key="5">
    <source>
        <dbReference type="ARBA" id="ARBA00022801"/>
    </source>
</evidence>
<keyword evidence="8" id="KW-0238">DNA-binding</keyword>
<dbReference type="AlphaFoldDB" id="A0A449AV74"/>
<keyword evidence="6 13" id="KW-0347">Helicase</keyword>
<dbReference type="CDD" id="cd00984">
    <property type="entry name" value="DnaB_C"/>
    <property type="match status" value="1"/>
</dbReference>
<evidence type="ECO:0000313" key="13">
    <source>
        <dbReference type="EMBL" id="VEU70396.1"/>
    </source>
</evidence>
<evidence type="ECO:0000313" key="14">
    <source>
        <dbReference type="Proteomes" id="UP000290815"/>
    </source>
</evidence>
<keyword evidence="3" id="KW-0235">DNA replication</keyword>
<dbReference type="Proteomes" id="UP000290815">
    <property type="component" value="Chromosome"/>
</dbReference>
<dbReference type="SUPFAM" id="SSF48024">
    <property type="entry name" value="N-terminal domain of DnaB helicase"/>
    <property type="match status" value="1"/>
</dbReference>
<dbReference type="EMBL" id="LR215024">
    <property type="protein sequence ID" value="VEU70396.1"/>
    <property type="molecule type" value="Genomic_DNA"/>
</dbReference>
<keyword evidence="5 13" id="KW-0378">Hydrolase</keyword>
<protein>
    <recommendedName>
        <fullName evidence="10">DNA 5'-3' helicase</fullName>
        <ecNumber evidence="10">5.6.2.3</ecNumber>
    </recommendedName>
</protein>
<accession>A0A449AV74</accession>
<reference evidence="13 14" key="1">
    <citation type="submission" date="2019-01" db="EMBL/GenBank/DDBJ databases">
        <authorList>
            <consortium name="Pathogen Informatics"/>
        </authorList>
    </citation>
    <scope>NUCLEOTIDE SEQUENCE [LARGE SCALE GENOMIC DNA]</scope>
    <source>
        <strain evidence="13 14">NCTC10194</strain>
    </source>
</reference>
<dbReference type="GO" id="GO:1990077">
    <property type="term" value="C:primosome complex"/>
    <property type="evidence" value="ECO:0007669"/>
    <property type="project" value="UniProtKB-KW"/>
</dbReference>
<comment type="catalytic activity">
    <reaction evidence="11">
        <text>ATP + H2O = ADP + phosphate + H(+)</text>
        <dbReference type="Rhea" id="RHEA:13065"/>
        <dbReference type="ChEBI" id="CHEBI:15377"/>
        <dbReference type="ChEBI" id="CHEBI:15378"/>
        <dbReference type="ChEBI" id="CHEBI:30616"/>
        <dbReference type="ChEBI" id="CHEBI:43474"/>
        <dbReference type="ChEBI" id="CHEBI:456216"/>
        <dbReference type="EC" id="5.6.2.3"/>
    </reaction>
</comment>
<dbReference type="Pfam" id="PF03796">
    <property type="entry name" value="DnaB_C"/>
    <property type="match status" value="1"/>
</dbReference>
<dbReference type="InterPro" id="IPR007694">
    <property type="entry name" value="DNA_helicase_DnaB-like_C"/>
</dbReference>
<dbReference type="GO" id="GO:0043139">
    <property type="term" value="F:5'-3' DNA helicase activity"/>
    <property type="evidence" value="ECO:0007669"/>
    <property type="project" value="UniProtKB-EC"/>
</dbReference>
<evidence type="ECO:0000256" key="6">
    <source>
        <dbReference type="ARBA" id="ARBA00022806"/>
    </source>
</evidence>
<evidence type="ECO:0000256" key="11">
    <source>
        <dbReference type="ARBA" id="ARBA00048954"/>
    </source>
</evidence>
<evidence type="ECO:0000256" key="9">
    <source>
        <dbReference type="ARBA" id="ARBA00023235"/>
    </source>
</evidence>
<dbReference type="InterPro" id="IPR027417">
    <property type="entry name" value="P-loop_NTPase"/>
</dbReference>
<dbReference type="GO" id="GO:0003677">
    <property type="term" value="F:DNA binding"/>
    <property type="evidence" value="ECO:0007669"/>
    <property type="project" value="UniProtKB-KW"/>
</dbReference>
<keyword evidence="7" id="KW-0067">ATP-binding</keyword>
<dbReference type="PANTHER" id="PTHR30153">
    <property type="entry name" value="REPLICATIVE DNA HELICASE DNAB"/>
    <property type="match status" value="1"/>
</dbReference>
<dbReference type="EC" id="5.6.2.3" evidence="10"/>
<keyword evidence="2" id="KW-0639">Primosome</keyword>
<dbReference type="GO" id="GO:0016887">
    <property type="term" value="F:ATP hydrolysis activity"/>
    <property type="evidence" value="ECO:0007669"/>
    <property type="project" value="RHEA"/>
</dbReference>
<keyword evidence="4" id="KW-0547">Nucleotide-binding</keyword>
<dbReference type="Pfam" id="PF00772">
    <property type="entry name" value="DnaB"/>
    <property type="match status" value="1"/>
</dbReference>
<evidence type="ECO:0000256" key="4">
    <source>
        <dbReference type="ARBA" id="ARBA00022741"/>
    </source>
</evidence>
<comment type="similarity">
    <text evidence="1">Belongs to the helicase family. DnaB subfamily.</text>
</comment>
<evidence type="ECO:0000256" key="2">
    <source>
        <dbReference type="ARBA" id="ARBA00022515"/>
    </source>
</evidence>
<keyword evidence="9" id="KW-0413">Isomerase</keyword>
<dbReference type="GO" id="GO:0005829">
    <property type="term" value="C:cytosol"/>
    <property type="evidence" value="ECO:0007669"/>
    <property type="project" value="TreeGrafter"/>
</dbReference>
<dbReference type="KEGG" id="mgly:NCTC10194_00407"/>
<dbReference type="InterPro" id="IPR007693">
    <property type="entry name" value="DNA_helicase_DnaB-like_N"/>
</dbReference>
<dbReference type="RefSeq" id="WP_044888826.1">
    <property type="nucleotide sequence ID" value="NZ_LR215024.1"/>
</dbReference>
<keyword evidence="14" id="KW-1185">Reference proteome</keyword>
<evidence type="ECO:0000256" key="10">
    <source>
        <dbReference type="ARBA" id="ARBA00044969"/>
    </source>
</evidence>
<evidence type="ECO:0000259" key="12">
    <source>
        <dbReference type="PROSITE" id="PS51199"/>
    </source>
</evidence>
<dbReference type="InterPro" id="IPR003593">
    <property type="entry name" value="AAA+_ATPase"/>
</dbReference>
<dbReference type="SUPFAM" id="SSF52540">
    <property type="entry name" value="P-loop containing nucleoside triphosphate hydrolases"/>
    <property type="match status" value="1"/>
</dbReference>
<evidence type="ECO:0000256" key="3">
    <source>
        <dbReference type="ARBA" id="ARBA00022705"/>
    </source>
</evidence>
<evidence type="ECO:0000256" key="7">
    <source>
        <dbReference type="ARBA" id="ARBA00022840"/>
    </source>
</evidence>
<proteinExistence type="inferred from homology"/>
<evidence type="ECO:0000256" key="1">
    <source>
        <dbReference type="ARBA" id="ARBA00008428"/>
    </source>
</evidence>
<evidence type="ECO:0000256" key="8">
    <source>
        <dbReference type="ARBA" id="ARBA00023125"/>
    </source>
</evidence>
<feature type="domain" description="SF4 helicase" evidence="12">
    <location>
        <begin position="201"/>
        <end position="508"/>
    </location>
</feature>